<reference evidence="1 2" key="1">
    <citation type="journal article" date="2022" name="Plant J.">
        <title>Chromosome-level genome of Camellia lanceoleosa provides a valuable resource for understanding genome evolution and self-incompatibility.</title>
        <authorList>
            <person name="Gong W."/>
            <person name="Xiao S."/>
            <person name="Wang L."/>
            <person name="Liao Z."/>
            <person name="Chang Y."/>
            <person name="Mo W."/>
            <person name="Hu G."/>
            <person name="Li W."/>
            <person name="Zhao G."/>
            <person name="Zhu H."/>
            <person name="Hu X."/>
            <person name="Ji K."/>
            <person name="Xiang X."/>
            <person name="Song Q."/>
            <person name="Yuan D."/>
            <person name="Jin S."/>
            <person name="Zhang L."/>
        </authorList>
    </citation>
    <scope>NUCLEOTIDE SEQUENCE [LARGE SCALE GENOMIC DNA]</scope>
    <source>
        <strain evidence="1">SQ_2022a</strain>
    </source>
</reference>
<name>A0ACC0IE03_9ERIC</name>
<protein>
    <submittedName>
        <fullName evidence="1">Uncharacterized protein</fullName>
    </submittedName>
</protein>
<sequence length="276" mass="30538">MASLSYLACYATRCSSNTGDYHDPMKQKLSKINTNGISSLSTAKFGAHTNGVVSTTVVAPGAANGCIPREQIRQNIPTKKQFEDPYRQGLMVEEGVGYRQTVVIRSYEVGPDKTATMETILNLLQETALNHVWMSGLLGDGFGATHGMMRNNLIWVVSRMQVETIPDQFLENHQLSGMILEYRRECGSSDTVQSLCEPQEDGILKNGTKQDTSMSLQNGFSMASGILEGNGLLGCFDKVPFRYTHLLQIKGEAKNEEIVRGRTSWKRNLSIMPFSI</sequence>
<proteinExistence type="predicted"/>
<keyword evidence="2" id="KW-1185">Reference proteome</keyword>
<comment type="caution">
    <text evidence="1">The sequence shown here is derived from an EMBL/GenBank/DDBJ whole genome shotgun (WGS) entry which is preliminary data.</text>
</comment>
<evidence type="ECO:0000313" key="2">
    <source>
        <dbReference type="Proteomes" id="UP001060215"/>
    </source>
</evidence>
<dbReference type="Proteomes" id="UP001060215">
    <property type="component" value="Chromosome 6"/>
</dbReference>
<accession>A0ACC0IE03</accession>
<gene>
    <name evidence="1" type="ORF">LOK49_LG03G00882</name>
</gene>
<dbReference type="EMBL" id="CM045763">
    <property type="protein sequence ID" value="KAI8023969.1"/>
    <property type="molecule type" value="Genomic_DNA"/>
</dbReference>
<evidence type="ECO:0000313" key="1">
    <source>
        <dbReference type="EMBL" id="KAI8023969.1"/>
    </source>
</evidence>
<organism evidence="1 2">
    <name type="scientific">Camellia lanceoleosa</name>
    <dbReference type="NCBI Taxonomy" id="1840588"/>
    <lineage>
        <taxon>Eukaryota</taxon>
        <taxon>Viridiplantae</taxon>
        <taxon>Streptophyta</taxon>
        <taxon>Embryophyta</taxon>
        <taxon>Tracheophyta</taxon>
        <taxon>Spermatophyta</taxon>
        <taxon>Magnoliopsida</taxon>
        <taxon>eudicotyledons</taxon>
        <taxon>Gunneridae</taxon>
        <taxon>Pentapetalae</taxon>
        <taxon>asterids</taxon>
        <taxon>Ericales</taxon>
        <taxon>Theaceae</taxon>
        <taxon>Camellia</taxon>
    </lineage>
</organism>